<keyword evidence="2" id="KW-1185">Reference proteome</keyword>
<dbReference type="EMBL" id="BGZK01000402">
    <property type="protein sequence ID" value="GBP41608.1"/>
    <property type="molecule type" value="Genomic_DNA"/>
</dbReference>
<proteinExistence type="predicted"/>
<gene>
    <name evidence="1" type="ORF">EVAR_34041_1</name>
</gene>
<comment type="caution">
    <text evidence="1">The sequence shown here is derived from an EMBL/GenBank/DDBJ whole genome shotgun (WGS) entry which is preliminary data.</text>
</comment>
<evidence type="ECO:0000313" key="1">
    <source>
        <dbReference type="EMBL" id="GBP41608.1"/>
    </source>
</evidence>
<organism evidence="1 2">
    <name type="scientific">Eumeta variegata</name>
    <name type="common">Bagworm moth</name>
    <name type="synonym">Eumeta japonica</name>
    <dbReference type="NCBI Taxonomy" id="151549"/>
    <lineage>
        <taxon>Eukaryota</taxon>
        <taxon>Metazoa</taxon>
        <taxon>Ecdysozoa</taxon>
        <taxon>Arthropoda</taxon>
        <taxon>Hexapoda</taxon>
        <taxon>Insecta</taxon>
        <taxon>Pterygota</taxon>
        <taxon>Neoptera</taxon>
        <taxon>Endopterygota</taxon>
        <taxon>Lepidoptera</taxon>
        <taxon>Glossata</taxon>
        <taxon>Ditrysia</taxon>
        <taxon>Tineoidea</taxon>
        <taxon>Psychidae</taxon>
        <taxon>Oiketicinae</taxon>
        <taxon>Eumeta</taxon>
    </lineage>
</organism>
<evidence type="ECO:0000313" key="2">
    <source>
        <dbReference type="Proteomes" id="UP000299102"/>
    </source>
</evidence>
<sequence length="175" mass="19558">MARQYLPKVTVMEKGHHRGQWIIYGLEGKSYGTYASSGHRDCADCYRRHSYIEQSRYLRHKHVGTGMGRATESSETVIAQRIAPRAVSCTSVLKIKKSGPPKLLSVIRGPTLAICPENANIAKSTEETKKIIKAIYSLDLSWIRFGPDELNIQADRIREIGYSCVIVQTTSFEGG</sequence>
<name>A0A4C1VR86_EUMVA</name>
<dbReference type="Proteomes" id="UP000299102">
    <property type="component" value="Unassembled WGS sequence"/>
</dbReference>
<dbReference type="AlphaFoldDB" id="A0A4C1VR86"/>
<reference evidence="1 2" key="1">
    <citation type="journal article" date="2019" name="Commun. Biol.">
        <title>The bagworm genome reveals a unique fibroin gene that provides high tensile strength.</title>
        <authorList>
            <person name="Kono N."/>
            <person name="Nakamura H."/>
            <person name="Ohtoshi R."/>
            <person name="Tomita M."/>
            <person name="Numata K."/>
            <person name="Arakawa K."/>
        </authorList>
    </citation>
    <scope>NUCLEOTIDE SEQUENCE [LARGE SCALE GENOMIC DNA]</scope>
</reference>
<accession>A0A4C1VR86</accession>
<protein>
    <submittedName>
        <fullName evidence="1">Uncharacterized protein</fullName>
    </submittedName>
</protein>